<evidence type="ECO:0000313" key="3">
    <source>
        <dbReference type="EMBL" id="SEL15413.1"/>
    </source>
</evidence>
<evidence type="ECO:0008006" key="5">
    <source>
        <dbReference type="Google" id="ProtNLM"/>
    </source>
</evidence>
<keyword evidence="4" id="KW-1185">Reference proteome</keyword>
<dbReference type="FunFam" id="3.10.310.10:FF:000018">
    <property type="entry name" value="2-methylaconitate cis-trans isomerase"/>
    <property type="match status" value="1"/>
</dbReference>
<accession>A0A1H7MW12</accession>
<dbReference type="STRING" id="1396821.SAMN05444515_11074"/>
<dbReference type="PANTHER" id="PTHR43709">
    <property type="entry name" value="ACONITATE ISOMERASE-RELATED"/>
    <property type="match status" value="1"/>
</dbReference>
<proteinExistence type="inferred from homology"/>
<dbReference type="Pfam" id="PF04303">
    <property type="entry name" value="PrpF"/>
    <property type="match status" value="1"/>
</dbReference>
<dbReference type="EMBL" id="FOAA01000010">
    <property type="protein sequence ID" value="SEL15413.1"/>
    <property type="molecule type" value="Genomic_DNA"/>
</dbReference>
<protein>
    <recommendedName>
        <fullName evidence="5">2-methylaconitate cis-trans isomerase</fullName>
    </recommendedName>
</protein>
<dbReference type="NCBIfam" id="TIGR02334">
    <property type="entry name" value="prpF"/>
    <property type="match status" value="1"/>
</dbReference>
<name>A0A1H7MW12_9GAMM</name>
<dbReference type="GO" id="GO:0019629">
    <property type="term" value="P:propionate catabolic process, 2-methylcitrate cycle"/>
    <property type="evidence" value="ECO:0007669"/>
    <property type="project" value="InterPro"/>
</dbReference>
<dbReference type="SUPFAM" id="SSF54506">
    <property type="entry name" value="Diaminopimelate epimerase-like"/>
    <property type="match status" value="2"/>
</dbReference>
<gene>
    <name evidence="3" type="ORF">SAMN05444515_11074</name>
</gene>
<evidence type="ECO:0000313" key="4">
    <source>
        <dbReference type="Proteomes" id="UP000199256"/>
    </source>
</evidence>
<evidence type="ECO:0000256" key="2">
    <source>
        <dbReference type="ARBA" id="ARBA00023235"/>
    </source>
</evidence>
<keyword evidence="2" id="KW-0413">Isomerase</keyword>
<dbReference type="Gene3D" id="3.10.310.10">
    <property type="entry name" value="Diaminopimelate Epimerase, Chain A, domain 1"/>
    <property type="match status" value="2"/>
</dbReference>
<dbReference type="OrthoDB" id="9779763at2"/>
<organism evidence="3 4">
    <name type="scientific">Ectothiorhodospira marina</name>
    <dbReference type="NCBI Taxonomy" id="1396821"/>
    <lineage>
        <taxon>Bacteria</taxon>
        <taxon>Pseudomonadati</taxon>
        <taxon>Pseudomonadota</taxon>
        <taxon>Gammaproteobacteria</taxon>
        <taxon>Chromatiales</taxon>
        <taxon>Ectothiorhodospiraceae</taxon>
        <taxon>Ectothiorhodospira</taxon>
    </lineage>
</organism>
<dbReference type="InterPro" id="IPR007400">
    <property type="entry name" value="PrpF-like"/>
</dbReference>
<evidence type="ECO:0000256" key="1">
    <source>
        <dbReference type="ARBA" id="ARBA00007673"/>
    </source>
</evidence>
<dbReference type="InterPro" id="IPR012709">
    <property type="entry name" value="PrpF"/>
</dbReference>
<dbReference type="RefSeq" id="WP_090253881.1">
    <property type="nucleotide sequence ID" value="NZ_FOAA01000010.1"/>
</dbReference>
<reference evidence="4" key="1">
    <citation type="submission" date="2016-10" db="EMBL/GenBank/DDBJ databases">
        <authorList>
            <person name="Varghese N."/>
            <person name="Submissions S."/>
        </authorList>
    </citation>
    <scope>NUCLEOTIDE SEQUENCE [LARGE SCALE GENOMIC DNA]</scope>
    <source>
        <strain evidence="4">DSM 241</strain>
    </source>
</reference>
<comment type="similarity">
    <text evidence="1">Belongs to the PrpF family.</text>
</comment>
<dbReference type="GO" id="GO:0016853">
    <property type="term" value="F:isomerase activity"/>
    <property type="evidence" value="ECO:0007669"/>
    <property type="project" value="UniProtKB-KW"/>
</dbReference>
<sequence length="393" mass="41139">MSHVPQVKIPATYMRGGTSKGVFFRLDDLPQVAQTPGAARDALLLRVIGSPDPYGKQIDGMGGGVSSNSKSVILSRSTQPDHDVDYLFGQVSIDKPFVDWSGNCGNLTAAVGAFAISAGLVDAERIPQNGTAIVRIWQVNIQKTIIAHIPITDGAVQETGDFELDGVTFPAAEVQVEFMDPADDSGGSMFPTGNLVDDLEVPGIGTLKATMINAGIPTVFVNADDIGYTGTELQDDINGDPKALAMFETLRVHGAVRMGLVQSVEEAGQRQHTPKIAFVAPPRDYVASSGKKVAAGDVDLLVRALSMGKLHHAMMGTAAVAIGTAAAIPGTLVNQAAGGGDRTSVHFGHPSGTLRVGAEATLEGGEWKVVKAVMSRSARVLMEGWVRVPGDAF</sequence>
<dbReference type="PANTHER" id="PTHR43709:SF2">
    <property type="entry name" value="DUF453 DOMAIN PROTEIN (AFU_ORTHOLOGUE AFUA_6G00360)"/>
    <property type="match status" value="1"/>
</dbReference>
<dbReference type="Proteomes" id="UP000199256">
    <property type="component" value="Unassembled WGS sequence"/>
</dbReference>
<dbReference type="AlphaFoldDB" id="A0A1H7MW12"/>